<dbReference type="OrthoDB" id="9997009at2759"/>
<organism evidence="1 2">
    <name type="scientific">Branchiostoma belcheri</name>
    <name type="common">Amphioxus</name>
    <dbReference type="NCBI Taxonomy" id="7741"/>
    <lineage>
        <taxon>Eukaryota</taxon>
        <taxon>Metazoa</taxon>
        <taxon>Chordata</taxon>
        <taxon>Cephalochordata</taxon>
        <taxon>Leptocardii</taxon>
        <taxon>Amphioxiformes</taxon>
        <taxon>Branchiostomatidae</taxon>
        <taxon>Branchiostoma</taxon>
    </lineage>
</organism>
<dbReference type="Pfam" id="PF06869">
    <property type="entry name" value="DUF1258"/>
    <property type="match status" value="1"/>
</dbReference>
<dbReference type="GeneID" id="109476669"/>
<accession>A0A6P4ZGV5</accession>
<reference evidence="2" key="1">
    <citation type="submission" date="2025-08" db="UniProtKB">
        <authorList>
            <consortium name="RefSeq"/>
        </authorList>
    </citation>
    <scope>IDENTIFICATION</scope>
    <source>
        <tissue evidence="2">Gonad</tissue>
    </source>
</reference>
<gene>
    <name evidence="2" type="primary">LOC109476669</name>
</gene>
<dbReference type="AlphaFoldDB" id="A0A6P4ZGV5"/>
<dbReference type="PANTHER" id="PTHR46579:SF1">
    <property type="entry name" value="F5_8 TYPE C DOMAIN-CONTAINING PROTEIN"/>
    <property type="match status" value="1"/>
</dbReference>
<proteinExistence type="predicted"/>
<protein>
    <submittedName>
        <fullName evidence="2">Uncharacterized protein LOC109476669 isoform X4</fullName>
    </submittedName>
</protein>
<name>A0A6P4ZGV5_BRABE</name>
<dbReference type="RefSeq" id="XP_019633234.1">
    <property type="nucleotide sequence ID" value="XM_019777675.1"/>
</dbReference>
<evidence type="ECO:0000313" key="1">
    <source>
        <dbReference type="Proteomes" id="UP000515135"/>
    </source>
</evidence>
<sequence length="331" mass="37666">MVRNRFQRTRLGQDTYEDITDGLQYKKIEALKNPNNMSLLMNTDGVRVFKSSNYGIWPVYFTVNELPYNQRTKRENCIFAGVWFGVLKPPMIAFLEPFAEALANLQRGIEVQPPNEESYIAKVFLVGCTADMQAKALLINMKQHNGKCGCPKCLQEGTHAGHKQQYPFQTANPKGPKRTHEEARAHAEAALASSKDVFGIKGASWLTTIPHFDIIEGMAIDYMQGTLLGVTKRLIHFWFFDKNGEWYCGESKLAVDNMLESIKPPMEVHRMPRSISSHLPHWKADASCLHHTEIPRGHQRVLSAWNSSPGLHPQDMEAEKPGRNIWLYSDR</sequence>
<dbReference type="InterPro" id="IPR009667">
    <property type="entry name" value="DUF1258"/>
</dbReference>
<keyword evidence="1" id="KW-1185">Reference proteome</keyword>
<dbReference type="PANTHER" id="PTHR46579">
    <property type="entry name" value="F5/8 TYPE C DOMAIN-CONTAINING PROTEIN-RELATED"/>
    <property type="match status" value="1"/>
</dbReference>
<dbReference type="Proteomes" id="UP000515135">
    <property type="component" value="Unplaced"/>
</dbReference>
<evidence type="ECO:0000313" key="2">
    <source>
        <dbReference type="RefSeq" id="XP_019633234.1"/>
    </source>
</evidence>